<dbReference type="EMBL" id="CM004396">
    <property type="protein sequence ID" value="OAY39736.1"/>
    <property type="molecule type" value="Genomic_DNA"/>
</dbReference>
<protein>
    <submittedName>
        <fullName evidence="1">Uncharacterized protein</fullName>
    </submittedName>
</protein>
<gene>
    <name evidence="1" type="ORF">MANES_10G118300</name>
</gene>
<name>A0A2C9V5H9_MANES</name>
<reference evidence="1" key="1">
    <citation type="submission" date="2016-02" db="EMBL/GenBank/DDBJ databases">
        <title>WGS assembly of Manihot esculenta.</title>
        <authorList>
            <person name="Bredeson J.V."/>
            <person name="Prochnik S.E."/>
            <person name="Lyons J.B."/>
            <person name="Schmutz J."/>
            <person name="Grimwood J."/>
            <person name="Vrebalov J."/>
            <person name="Bart R.S."/>
            <person name="Amuge T."/>
            <person name="Ferguson M.E."/>
            <person name="Green R."/>
            <person name="Putnam N."/>
            <person name="Stites J."/>
            <person name="Rounsley S."/>
            <person name="Rokhsar D.S."/>
        </authorList>
    </citation>
    <scope>NUCLEOTIDE SEQUENCE [LARGE SCALE GENOMIC DNA]</scope>
    <source>
        <tissue evidence="1">Leaf</tissue>
    </source>
</reference>
<organism evidence="1">
    <name type="scientific">Manihot esculenta</name>
    <name type="common">Cassava</name>
    <name type="synonym">Jatropha manihot</name>
    <dbReference type="NCBI Taxonomy" id="3983"/>
    <lineage>
        <taxon>Eukaryota</taxon>
        <taxon>Viridiplantae</taxon>
        <taxon>Streptophyta</taxon>
        <taxon>Embryophyta</taxon>
        <taxon>Tracheophyta</taxon>
        <taxon>Spermatophyta</taxon>
        <taxon>Magnoliopsida</taxon>
        <taxon>eudicotyledons</taxon>
        <taxon>Gunneridae</taxon>
        <taxon>Pentapetalae</taxon>
        <taxon>rosids</taxon>
        <taxon>fabids</taxon>
        <taxon>Malpighiales</taxon>
        <taxon>Euphorbiaceae</taxon>
        <taxon>Crotonoideae</taxon>
        <taxon>Manihoteae</taxon>
        <taxon>Manihot</taxon>
    </lineage>
</organism>
<proteinExistence type="predicted"/>
<dbReference type="AlphaFoldDB" id="A0A2C9V5H9"/>
<accession>A0A2C9V5H9</accession>
<sequence>MTCFPSKGLWNNNYAKSRSSAVHCTGKKSPFRVSSLDYFSRSHIKEAISKPLPGKRNSKMFTITRA</sequence>
<evidence type="ECO:0000313" key="1">
    <source>
        <dbReference type="EMBL" id="OAY39736.1"/>
    </source>
</evidence>